<proteinExistence type="predicted"/>
<keyword evidence="3" id="KW-1185">Reference proteome</keyword>
<protein>
    <submittedName>
        <fullName evidence="2">T5orf172 domain-containing protein</fullName>
    </submittedName>
</protein>
<reference evidence="3" key="1">
    <citation type="submission" date="2016-10" db="EMBL/GenBank/DDBJ databases">
        <authorList>
            <person name="Varghese N."/>
            <person name="Submissions S."/>
        </authorList>
    </citation>
    <scope>NUCLEOTIDE SEQUENCE [LARGE SCALE GENOMIC DNA]</scope>
    <source>
        <strain evidence="3">AAP</strain>
    </source>
</reference>
<gene>
    <name evidence="2" type="ORF">SAMN05192555_1072</name>
</gene>
<name>A0A1G9N002_9GAMM</name>
<evidence type="ECO:0000313" key="3">
    <source>
        <dbReference type="Proteomes" id="UP000199107"/>
    </source>
</evidence>
<organism evidence="2 3">
    <name type="scientific">Franzmannia pantelleriensis</name>
    <dbReference type="NCBI Taxonomy" id="48727"/>
    <lineage>
        <taxon>Bacteria</taxon>
        <taxon>Pseudomonadati</taxon>
        <taxon>Pseudomonadota</taxon>
        <taxon>Gammaproteobacteria</taxon>
        <taxon>Oceanospirillales</taxon>
        <taxon>Halomonadaceae</taxon>
        <taxon>Franzmannia</taxon>
    </lineage>
</organism>
<accession>A0A1G9N002</accession>
<dbReference type="AlphaFoldDB" id="A0A1G9N002"/>
<dbReference type="OrthoDB" id="8265034at2"/>
<feature type="domain" description="Bacteriophage T5 Orf172 DNA-binding" evidence="1">
    <location>
        <begin position="13"/>
        <end position="93"/>
    </location>
</feature>
<dbReference type="STRING" id="48727.SAMN05192555_1072"/>
<dbReference type="Pfam" id="PF10544">
    <property type="entry name" value="T5orf172"/>
    <property type="match status" value="1"/>
</dbReference>
<evidence type="ECO:0000313" key="2">
    <source>
        <dbReference type="EMBL" id="SDL79852.1"/>
    </source>
</evidence>
<dbReference type="SMART" id="SM00974">
    <property type="entry name" value="T5orf172"/>
    <property type="match status" value="1"/>
</dbReference>
<dbReference type="Proteomes" id="UP000199107">
    <property type="component" value="Unassembled WGS sequence"/>
</dbReference>
<sequence>MLSIGFVYILLNPAFPNLIKIGETGRDSVTRALELSRQTGVPADYIVLYDELVSDCKKVESILHKQFAAYRSKRNKEFFSLPPKEVIKSLQFVSSKFQVPLSTPSLTSNLLPHFKRYFSDYLDSSIKSIKLVLLPSVCFLEVGKQNVPDQQITIEREDIPLFGLREPEAPTIEDLRENEALLKSCDEYTWIMISDLFPRDKAYEIAAEWEKPGGKLERIRADADAE</sequence>
<evidence type="ECO:0000259" key="1">
    <source>
        <dbReference type="SMART" id="SM00974"/>
    </source>
</evidence>
<dbReference type="InterPro" id="IPR018306">
    <property type="entry name" value="Phage_T5_Orf172_DNA-bd"/>
</dbReference>
<dbReference type="EMBL" id="FNGH01000007">
    <property type="protein sequence ID" value="SDL79852.1"/>
    <property type="molecule type" value="Genomic_DNA"/>
</dbReference>